<feature type="compositionally biased region" description="Acidic residues" evidence="1">
    <location>
        <begin position="113"/>
        <end position="128"/>
    </location>
</feature>
<feature type="compositionally biased region" description="Low complexity" evidence="1">
    <location>
        <begin position="129"/>
        <end position="143"/>
    </location>
</feature>
<dbReference type="InterPro" id="IPR018392">
    <property type="entry name" value="LysM"/>
</dbReference>
<dbReference type="InterPro" id="IPR036779">
    <property type="entry name" value="LysM_dom_sf"/>
</dbReference>
<dbReference type="CDD" id="cd00118">
    <property type="entry name" value="LysM"/>
    <property type="match status" value="1"/>
</dbReference>
<feature type="compositionally biased region" description="Low complexity" evidence="1">
    <location>
        <begin position="498"/>
        <end position="520"/>
    </location>
</feature>
<feature type="region of interest" description="Disordered" evidence="1">
    <location>
        <begin position="325"/>
        <end position="381"/>
    </location>
</feature>
<protein>
    <submittedName>
        <fullName evidence="4">LysM domain/BON superfamily protein</fullName>
    </submittedName>
</protein>
<dbReference type="PANTHER" id="PTHR34700:SF4">
    <property type="entry name" value="PHAGE-LIKE ELEMENT PBSX PROTEIN XKDP"/>
    <property type="match status" value="1"/>
</dbReference>
<feature type="region of interest" description="Disordered" evidence="1">
    <location>
        <begin position="64"/>
        <end position="154"/>
    </location>
</feature>
<dbReference type="RefSeq" id="WP_050672555.1">
    <property type="nucleotide sequence ID" value="NZ_CVRL01000006.1"/>
</dbReference>
<keyword evidence="5" id="KW-1185">Reference proteome</keyword>
<keyword evidence="2" id="KW-0812">Transmembrane</keyword>
<sequence>MTDEVGKSGMSATAIGGVAAVVAVIGGVIYLQWGGASDPVAPADQTGTSDVVVISPANTDQAAATSAASGAGDAADDTAAQTGTETPAATGAPESVAEADTEVSAEPEPTAEPSEEAAEPASDAEDVANADAANDAATAPAAVDPDESVAETGASLPPLAAPEMDLARFESDGSGVIAGRAEPGSEISILLDAAEIDALRVPADGNFVAFVTVPLSDQPQVISLIARRGEEERASDAQFILAPVAPVVVAEAAQAPVDPAPTPDTETTATAEADSAEGAAEAAVEVVQDLAEDVTTAVADAANETAEALGDAASAVAAEVAEIADSAAEPAAPQPVDAPDPVAEPQSAPLVADTAQSDPQPVPEATETADAGADVDPAPKPAAPKQVAVLRSDASGVQLVQPATPANDAPATGVALDTISYDAEGDVILSGRGEADAVVRAYLDNKAVADLAVAGDGRWTGKLANVAPGIYNLRLDALDASGKVLSRLETPFKREAPEVLAPAPETPAAPDAAPVADSATPVPPVRAITVQKGDTLWAISRERYGDGLLYVRVFDANRDAIRNPDLIYPGQVFTIPEQ</sequence>
<evidence type="ECO:0000313" key="4">
    <source>
        <dbReference type="EMBL" id="CRL09790.1"/>
    </source>
</evidence>
<organism evidence="4 5">
    <name type="scientific">Phaeobacter italicus</name>
    <dbReference type="NCBI Taxonomy" id="481446"/>
    <lineage>
        <taxon>Bacteria</taxon>
        <taxon>Pseudomonadati</taxon>
        <taxon>Pseudomonadota</taxon>
        <taxon>Alphaproteobacteria</taxon>
        <taxon>Rhodobacterales</taxon>
        <taxon>Roseobacteraceae</taxon>
        <taxon>Phaeobacter</taxon>
    </lineage>
</organism>
<name>A0A0H5DE60_9RHOB</name>
<reference evidence="5" key="1">
    <citation type="submission" date="2015-05" db="EMBL/GenBank/DDBJ databases">
        <authorList>
            <person name="Rodrigo-Torres Lidia"/>
            <person name="Arahal R.David."/>
        </authorList>
    </citation>
    <scope>NUCLEOTIDE SEQUENCE [LARGE SCALE GENOMIC DNA]</scope>
    <source>
        <strain evidence="5">CECT 7321</strain>
    </source>
</reference>
<keyword evidence="2" id="KW-0472">Membrane</keyword>
<evidence type="ECO:0000313" key="5">
    <source>
        <dbReference type="Proteomes" id="UP000043764"/>
    </source>
</evidence>
<keyword evidence="2" id="KW-1133">Transmembrane helix</keyword>
<dbReference type="PANTHER" id="PTHR34700">
    <property type="entry name" value="POTASSIUM BINDING PROTEIN KBP"/>
    <property type="match status" value="1"/>
</dbReference>
<gene>
    <name evidence="4" type="ORF">NIT7321_00624</name>
</gene>
<feature type="region of interest" description="Disordered" evidence="1">
    <location>
        <begin position="496"/>
        <end position="520"/>
    </location>
</feature>
<dbReference type="Proteomes" id="UP000043764">
    <property type="component" value="Unassembled WGS sequence"/>
</dbReference>
<dbReference type="Pfam" id="PF01476">
    <property type="entry name" value="LysM"/>
    <property type="match status" value="1"/>
</dbReference>
<proteinExistence type="predicted"/>
<dbReference type="InterPro" id="IPR052196">
    <property type="entry name" value="Bact_Kbp"/>
</dbReference>
<evidence type="ECO:0000256" key="2">
    <source>
        <dbReference type="SAM" id="Phobius"/>
    </source>
</evidence>
<dbReference type="STRING" id="481446.NIT7645_00403"/>
<evidence type="ECO:0000259" key="3">
    <source>
        <dbReference type="PROSITE" id="PS51782"/>
    </source>
</evidence>
<dbReference type="AlphaFoldDB" id="A0A0H5DE60"/>
<dbReference type="EMBL" id="CVRL01000006">
    <property type="protein sequence ID" value="CRL09790.1"/>
    <property type="molecule type" value="Genomic_DNA"/>
</dbReference>
<feature type="transmembrane region" description="Helical" evidence="2">
    <location>
        <begin position="12"/>
        <end position="33"/>
    </location>
</feature>
<accession>A0A0H5DE60</accession>
<dbReference type="SMART" id="SM00257">
    <property type="entry name" value="LysM"/>
    <property type="match status" value="1"/>
</dbReference>
<dbReference type="PROSITE" id="PS51782">
    <property type="entry name" value="LYSM"/>
    <property type="match status" value="1"/>
</dbReference>
<dbReference type="Gene3D" id="3.10.350.10">
    <property type="entry name" value="LysM domain"/>
    <property type="match status" value="1"/>
</dbReference>
<feature type="domain" description="LysM" evidence="3">
    <location>
        <begin position="526"/>
        <end position="575"/>
    </location>
</feature>
<feature type="region of interest" description="Disordered" evidence="1">
    <location>
        <begin position="256"/>
        <end position="280"/>
    </location>
</feature>
<evidence type="ECO:0000256" key="1">
    <source>
        <dbReference type="SAM" id="MobiDB-lite"/>
    </source>
</evidence>
<feature type="compositionally biased region" description="Low complexity" evidence="1">
    <location>
        <begin position="64"/>
        <end position="94"/>
    </location>
</feature>